<evidence type="ECO:0000313" key="1">
    <source>
        <dbReference type="EMBL" id="SMC53080.1"/>
    </source>
</evidence>
<accession>A0A1W1ZXD3</accession>
<dbReference type="Proteomes" id="UP000192634">
    <property type="component" value="Unassembled WGS sequence"/>
</dbReference>
<sequence>MVAASRLEVGRAAKVLSGDRQGQIRQALERLERVDWEAVQHLRSQVSAALTLVSADTVLDESRHRATVSRLTMQAIEDWVQDRIARGEGPLALDAQNALRGAVLDSMFGAGRLQPLLDLPGIENIEIEGHDGVTLEFSDGSLETGPPVADSDADQISEIQHLAVLSQEVGDTPCRG</sequence>
<name>A0A1W1ZXD3_9MICO</name>
<dbReference type="EMBL" id="FWXN01000004">
    <property type="protein sequence ID" value="SMC53080.1"/>
    <property type="molecule type" value="Genomic_DNA"/>
</dbReference>
<evidence type="ECO:0000313" key="2">
    <source>
        <dbReference type="Proteomes" id="UP000192634"/>
    </source>
</evidence>
<gene>
    <name evidence="1" type="ORF">SAMN06296429_104299</name>
</gene>
<organism evidence="1 2">
    <name type="scientific">Janibacter indicus</name>
    <dbReference type="NCBI Taxonomy" id="857417"/>
    <lineage>
        <taxon>Bacteria</taxon>
        <taxon>Bacillati</taxon>
        <taxon>Actinomycetota</taxon>
        <taxon>Actinomycetes</taxon>
        <taxon>Micrococcales</taxon>
        <taxon>Intrasporangiaceae</taxon>
        <taxon>Janibacter</taxon>
    </lineage>
</organism>
<reference evidence="1 2" key="1">
    <citation type="submission" date="2017-04" db="EMBL/GenBank/DDBJ databases">
        <authorList>
            <person name="Afonso C.L."/>
            <person name="Miller P.J."/>
            <person name="Scott M.A."/>
            <person name="Spackman E."/>
            <person name="Goraichik I."/>
            <person name="Dimitrov K.M."/>
            <person name="Suarez D.L."/>
            <person name="Swayne D.E."/>
        </authorList>
    </citation>
    <scope>NUCLEOTIDE SEQUENCE [LARGE SCALE GENOMIC DNA]</scope>
    <source>
        <strain evidence="1 2">CGMCC 1.12511</strain>
    </source>
</reference>
<proteinExistence type="predicted"/>
<protein>
    <submittedName>
        <fullName evidence="1">Uncharacterized protein</fullName>
    </submittedName>
</protein>
<dbReference type="AlphaFoldDB" id="A0A1W1ZXD3"/>
<dbReference type="Gene3D" id="3.30.450.380">
    <property type="match status" value="1"/>
</dbReference>